<dbReference type="InterPro" id="IPR012997">
    <property type="entry name" value="RplA"/>
</dbReference>
<feature type="compositionally biased region" description="Polar residues" evidence="5">
    <location>
        <begin position="42"/>
        <end position="53"/>
    </location>
</feature>
<dbReference type="InterPro" id="IPR036908">
    <property type="entry name" value="RlpA-like_sf"/>
</dbReference>
<evidence type="ECO:0000256" key="2">
    <source>
        <dbReference type="ARBA" id="ARBA00023316"/>
    </source>
</evidence>
<dbReference type="PANTHER" id="PTHR34183">
    <property type="entry name" value="ENDOLYTIC PEPTIDOGLYCAN TRANSGLYCOSYLASE RLPA"/>
    <property type="match status" value="1"/>
</dbReference>
<dbReference type="PATRIC" id="fig|1666911.3.peg.4700"/>
<dbReference type="CDD" id="cd22268">
    <property type="entry name" value="DPBB_RlpA-like"/>
    <property type="match status" value="1"/>
</dbReference>
<evidence type="ECO:0000256" key="4">
    <source>
        <dbReference type="RuleBase" id="RU003495"/>
    </source>
</evidence>
<dbReference type="GO" id="GO:0000270">
    <property type="term" value="P:peptidoglycan metabolic process"/>
    <property type="evidence" value="ECO:0007669"/>
    <property type="project" value="UniProtKB-UniRule"/>
</dbReference>
<dbReference type="PANTHER" id="PTHR34183:SF8">
    <property type="entry name" value="ENDOLYTIC PEPTIDOGLYCAN TRANSGLYCOSYLASE RLPA-RELATED"/>
    <property type="match status" value="1"/>
</dbReference>
<dbReference type="GO" id="GO:0071555">
    <property type="term" value="P:cell wall organization"/>
    <property type="evidence" value="ECO:0007669"/>
    <property type="project" value="UniProtKB-KW"/>
</dbReference>
<dbReference type="EC" id="4.2.2.-" evidence="3"/>
<dbReference type="Pfam" id="PF03330">
    <property type="entry name" value="DPBB_1"/>
    <property type="match status" value="1"/>
</dbReference>
<protein>
    <recommendedName>
        <fullName evidence="3">Probable endolytic peptidoglycan transglycosylase RlpA</fullName>
        <ecNumber evidence="3">4.2.2.-</ecNumber>
    </recommendedName>
</protein>
<dbReference type="AlphaFoldDB" id="A0A0N8KMY4"/>
<reference evidence="7 8" key="1">
    <citation type="submission" date="2015-09" db="EMBL/GenBank/DDBJ databases">
        <title>Identification and resolution of microdiversity through metagenomic sequencing of parallel consortia.</title>
        <authorList>
            <person name="Nelson W.C."/>
            <person name="Romine M.F."/>
            <person name="Lindemann S.R."/>
        </authorList>
    </citation>
    <scope>NUCLEOTIDE SEQUENCE [LARGE SCALE GENOMIC DNA]</scope>
    <source>
        <strain evidence="7">Ana</strain>
    </source>
</reference>
<gene>
    <name evidence="7" type="primary">rlpA-3</name>
    <name evidence="3" type="synonym">rlpA</name>
    <name evidence="7" type="ORF">HLUCCA11_12715</name>
</gene>
<proteinExistence type="inferred from homology"/>
<dbReference type="EMBL" id="LJZR01000015">
    <property type="protein sequence ID" value="KPQ35026.1"/>
    <property type="molecule type" value="Genomic_DNA"/>
</dbReference>
<evidence type="ECO:0000256" key="1">
    <source>
        <dbReference type="ARBA" id="ARBA00023239"/>
    </source>
</evidence>
<dbReference type="Gene3D" id="2.40.40.10">
    <property type="entry name" value="RlpA-like domain"/>
    <property type="match status" value="1"/>
</dbReference>
<comment type="similarity">
    <text evidence="3 4">Belongs to the RlpA family.</text>
</comment>
<keyword evidence="1 3" id="KW-0456">Lyase</keyword>
<evidence type="ECO:0000256" key="5">
    <source>
        <dbReference type="SAM" id="MobiDB-lite"/>
    </source>
</evidence>
<evidence type="ECO:0000313" key="7">
    <source>
        <dbReference type="EMBL" id="KPQ35026.1"/>
    </source>
</evidence>
<feature type="signal peptide" evidence="3">
    <location>
        <begin position="1"/>
        <end position="33"/>
    </location>
</feature>
<evidence type="ECO:0000259" key="6">
    <source>
        <dbReference type="Pfam" id="PF03330"/>
    </source>
</evidence>
<keyword evidence="7" id="KW-0449">Lipoprotein</keyword>
<dbReference type="InterPro" id="IPR009009">
    <property type="entry name" value="RlpA-like_DPBB"/>
</dbReference>
<dbReference type="HAMAP" id="MF_02071">
    <property type="entry name" value="RlpA"/>
    <property type="match status" value="1"/>
</dbReference>
<feature type="domain" description="RlpA-like protein double-psi beta-barrel" evidence="6">
    <location>
        <begin position="266"/>
        <end position="353"/>
    </location>
</feature>
<dbReference type="InterPro" id="IPR034718">
    <property type="entry name" value="RlpA"/>
</dbReference>
<dbReference type="Proteomes" id="UP000050465">
    <property type="component" value="Unassembled WGS sequence"/>
</dbReference>
<accession>A0A0N8KMY4</accession>
<organism evidence="7 8">
    <name type="scientific">Phormidesmis priestleyi Ana</name>
    <dbReference type="NCBI Taxonomy" id="1666911"/>
    <lineage>
        <taxon>Bacteria</taxon>
        <taxon>Bacillati</taxon>
        <taxon>Cyanobacteriota</taxon>
        <taxon>Cyanophyceae</taxon>
        <taxon>Leptolyngbyales</taxon>
        <taxon>Leptolyngbyaceae</taxon>
        <taxon>Phormidesmis</taxon>
    </lineage>
</organism>
<feature type="chain" id="PRO_5009984508" description="Probable endolytic peptidoglycan transglycosylase RlpA" evidence="3">
    <location>
        <begin position="34"/>
        <end position="359"/>
    </location>
</feature>
<feature type="compositionally biased region" description="Low complexity" evidence="5">
    <location>
        <begin position="54"/>
        <end position="65"/>
    </location>
</feature>
<dbReference type="SUPFAM" id="SSF50685">
    <property type="entry name" value="Barwin-like endoglucanases"/>
    <property type="match status" value="1"/>
</dbReference>
<dbReference type="STRING" id="1666911.HLUCCA11_12715"/>
<keyword evidence="2 3" id="KW-0961">Cell wall biogenesis/degradation</keyword>
<dbReference type="GO" id="GO:0008932">
    <property type="term" value="F:lytic endotransglycosylase activity"/>
    <property type="evidence" value="ECO:0007669"/>
    <property type="project" value="UniProtKB-UniRule"/>
</dbReference>
<name>A0A0N8KMY4_9CYAN</name>
<feature type="region of interest" description="Disordered" evidence="5">
    <location>
        <begin position="42"/>
        <end position="75"/>
    </location>
</feature>
<sequence length="359" mass="37584" precursor="true">MFVLSNGSTKRQFATSLTAALLLSGVGATIVSAEPIATALSNAPESTESATAITSNHSSTTGTTSLASNTPSSSLQELQAELTPESNRNILVHAHEIDGRRAATLFVKNIPVLTFIGTEIDSLSNGSNAVSLAANNLSVNLATGAEPTGDVLNAALELDPVLRASTLGEKLTSGEVDATALSVRWNEESDEYIVTLADEDLIALDSRTVLPDTTTDVAEDALQVTNRLRRLLGDADPVSEIEGLPEPEPVVEVAPVQQVAIVSSNVGSASWYGPGFNGRLSASGEVFNQYDLTAAHRTLPFGTRVLVTNLYNGRQVTVRINDRGPYSGNRIIDLSAGAAEQIGLINSGVGTVQLDVLAY</sequence>
<evidence type="ECO:0000256" key="3">
    <source>
        <dbReference type="HAMAP-Rule" id="MF_02071"/>
    </source>
</evidence>
<keyword evidence="3" id="KW-0732">Signal</keyword>
<comment type="caution">
    <text evidence="7">The sequence shown here is derived from an EMBL/GenBank/DDBJ whole genome shotgun (WGS) entry which is preliminary data.</text>
</comment>
<dbReference type="NCBIfam" id="TIGR00413">
    <property type="entry name" value="rlpA"/>
    <property type="match status" value="1"/>
</dbReference>
<evidence type="ECO:0000313" key="8">
    <source>
        <dbReference type="Proteomes" id="UP000050465"/>
    </source>
</evidence>
<feature type="compositionally biased region" description="Polar residues" evidence="5">
    <location>
        <begin position="66"/>
        <end position="75"/>
    </location>
</feature>
<comment type="function">
    <text evidence="3">Lytic transglycosylase with a strong preference for naked glycan strands that lack stem peptides.</text>
</comment>